<dbReference type="EMBL" id="JBHSBC010000030">
    <property type="protein sequence ID" value="MFC3983429.1"/>
    <property type="molecule type" value="Genomic_DNA"/>
</dbReference>
<name>A0ABV8F421_9ACTN</name>
<proteinExistence type="predicted"/>
<dbReference type="SUPFAM" id="SSF46955">
    <property type="entry name" value="Putative DNA-binding domain"/>
    <property type="match status" value="1"/>
</dbReference>
<dbReference type="Gene3D" id="1.10.1660.10">
    <property type="match status" value="1"/>
</dbReference>
<dbReference type="Pfam" id="PF12728">
    <property type="entry name" value="HTH_17"/>
    <property type="match status" value="1"/>
</dbReference>
<organism evidence="2 3">
    <name type="scientific">Streptosporangium jomthongense</name>
    <dbReference type="NCBI Taxonomy" id="1193683"/>
    <lineage>
        <taxon>Bacteria</taxon>
        <taxon>Bacillati</taxon>
        <taxon>Actinomycetota</taxon>
        <taxon>Actinomycetes</taxon>
        <taxon>Streptosporangiales</taxon>
        <taxon>Streptosporangiaceae</taxon>
        <taxon>Streptosporangium</taxon>
    </lineage>
</organism>
<accession>A0ABV8F421</accession>
<evidence type="ECO:0000313" key="3">
    <source>
        <dbReference type="Proteomes" id="UP001595698"/>
    </source>
</evidence>
<dbReference type="InterPro" id="IPR009061">
    <property type="entry name" value="DNA-bd_dom_put_sf"/>
</dbReference>
<reference evidence="3" key="1">
    <citation type="journal article" date="2019" name="Int. J. Syst. Evol. Microbiol.">
        <title>The Global Catalogue of Microorganisms (GCM) 10K type strain sequencing project: providing services to taxonomists for standard genome sequencing and annotation.</title>
        <authorList>
            <consortium name="The Broad Institute Genomics Platform"/>
            <consortium name="The Broad Institute Genome Sequencing Center for Infectious Disease"/>
            <person name="Wu L."/>
            <person name="Ma J."/>
        </authorList>
    </citation>
    <scope>NUCLEOTIDE SEQUENCE [LARGE SCALE GENOMIC DNA]</scope>
    <source>
        <strain evidence="3">TBRC 7912</strain>
    </source>
</reference>
<sequence>MRVPEVAELCEVDPETVRVWVREGKLAARRNPGGRVIIFCRDDVYTLLGLTPISAQNENGPVMATAPPDEP</sequence>
<protein>
    <submittedName>
        <fullName evidence="2">Helix-turn-helix domain-containing protein</fullName>
    </submittedName>
</protein>
<dbReference type="RefSeq" id="WP_386192628.1">
    <property type="nucleotide sequence ID" value="NZ_JBHSBC010000030.1"/>
</dbReference>
<evidence type="ECO:0000313" key="2">
    <source>
        <dbReference type="EMBL" id="MFC3983429.1"/>
    </source>
</evidence>
<gene>
    <name evidence="2" type="ORF">ACFOYY_25095</name>
</gene>
<dbReference type="Proteomes" id="UP001595698">
    <property type="component" value="Unassembled WGS sequence"/>
</dbReference>
<dbReference type="InterPro" id="IPR041657">
    <property type="entry name" value="HTH_17"/>
</dbReference>
<comment type="caution">
    <text evidence="2">The sequence shown here is derived from an EMBL/GenBank/DDBJ whole genome shotgun (WGS) entry which is preliminary data.</text>
</comment>
<keyword evidence="3" id="KW-1185">Reference proteome</keyword>
<feature type="domain" description="Helix-turn-helix" evidence="1">
    <location>
        <begin position="1"/>
        <end position="44"/>
    </location>
</feature>
<evidence type="ECO:0000259" key="1">
    <source>
        <dbReference type="Pfam" id="PF12728"/>
    </source>
</evidence>